<dbReference type="PANTHER" id="PTHR12110">
    <property type="entry name" value="HYDROXYPYRUVATE ISOMERASE"/>
    <property type="match status" value="1"/>
</dbReference>
<name>A0A506XMX0_9MICO</name>
<accession>A0A506XMX0</accession>
<dbReference type="EMBL" id="VHQG01000005">
    <property type="protein sequence ID" value="TPW73994.1"/>
    <property type="molecule type" value="Genomic_DNA"/>
</dbReference>
<dbReference type="Pfam" id="PF01261">
    <property type="entry name" value="AP_endonuc_2"/>
    <property type="match status" value="1"/>
</dbReference>
<dbReference type="PANTHER" id="PTHR12110:SF41">
    <property type="entry name" value="INOSOSE DEHYDRATASE"/>
    <property type="match status" value="1"/>
</dbReference>
<dbReference type="RefSeq" id="WP_141164573.1">
    <property type="nucleotide sequence ID" value="NZ_VHQG01000005.1"/>
</dbReference>
<evidence type="ECO:0000313" key="4">
    <source>
        <dbReference type="EMBL" id="TPW73994.1"/>
    </source>
</evidence>
<dbReference type="InterPro" id="IPR050312">
    <property type="entry name" value="IolE/XylAMocC-like"/>
</dbReference>
<organism evidence="4 5">
    <name type="scientific">Schumannella soli</name>
    <dbReference type="NCBI Taxonomy" id="2590779"/>
    <lineage>
        <taxon>Bacteria</taxon>
        <taxon>Bacillati</taxon>
        <taxon>Actinomycetota</taxon>
        <taxon>Actinomycetes</taxon>
        <taxon>Micrococcales</taxon>
        <taxon>Microbacteriaceae</taxon>
        <taxon>Schumannella</taxon>
    </lineage>
</organism>
<dbReference type="SUPFAM" id="SSF51658">
    <property type="entry name" value="Xylose isomerase-like"/>
    <property type="match status" value="1"/>
</dbReference>
<feature type="region of interest" description="Disordered" evidence="2">
    <location>
        <begin position="109"/>
        <end position="133"/>
    </location>
</feature>
<dbReference type="InterPro" id="IPR036237">
    <property type="entry name" value="Xyl_isomerase-like_sf"/>
</dbReference>
<feature type="domain" description="Xylose isomerase-like TIM barrel" evidence="3">
    <location>
        <begin position="36"/>
        <end position="277"/>
    </location>
</feature>
<proteinExistence type="predicted"/>
<evidence type="ECO:0000313" key="5">
    <source>
        <dbReference type="Proteomes" id="UP000316252"/>
    </source>
</evidence>
<dbReference type="Gene3D" id="3.20.20.150">
    <property type="entry name" value="Divalent-metal-dependent TIM barrel enzymes"/>
    <property type="match status" value="1"/>
</dbReference>
<dbReference type="Proteomes" id="UP000316252">
    <property type="component" value="Unassembled WGS sequence"/>
</dbReference>
<evidence type="ECO:0000256" key="2">
    <source>
        <dbReference type="SAM" id="MobiDB-lite"/>
    </source>
</evidence>
<protein>
    <submittedName>
        <fullName evidence="4">TIM barrel protein</fullName>
    </submittedName>
</protein>
<dbReference type="InterPro" id="IPR013022">
    <property type="entry name" value="Xyl_isomerase-like_TIM-brl"/>
</dbReference>
<reference evidence="4 5" key="1">
    <citation type="submission" date="2019-06" db="EMBL/GenBank/DDBJ databases">
        <authorList>
            <person name="Li F."/>
        </authorList>
    </citation>
    <scope>NUCLEOTIDE SEQUENCE [LARGE SCALE GENOMIC DNA]</scope>
    <source>
        <strain evidence="4 5">10F1D-1</strain>
    </source>
</reference>
<dbReference type="OrthoDB" id="104997at2"/>
<evidence type="ECO:0000256" key="1">
    <source>
        <dbReference type="ARBA" id="ARBA00023277"/>
    </source>
</evidence>
<keyword evidence="1" id="KW-0119">Carbohydrate metabolism</keyword>
<evidence type="ECO:0000259" key="3">
    <source>
        <dbReference type="Pfam" id="PF01261"/>
    </source>
</evidence>
<sequence>MTDALTARVAGAPVSFGVFEMTPEGADTVTADQLVDTLAETGYTGVDLGPIGYLGRGAELRSRLERGGLELAGGWVQLPFSDDEAFAASLPQLDDALRVFAEAAETGPERLPLPTLADDGSAPRRQAPGRGAEVDPLADEAWARLTGNAQIAADRVRAAGFEPTFHHHAGTFVEDPAEIDRFLAAVDIDLTLDSGHLLIGGGNPVAAVERWGDRINHLHLKDVDRAELARVLAAGGGMREVWSSTSFVAFGEGDIDLAAILDAVRERGFDGWIVVEQDVLNGPGVSITDFLAQRSRDQVVNRQALRAWV</sequence>
<gene>
    <name evidence="4" type="ORF">FJ657_15175</name>
</gene>
<keyword evidence="5" id="KW-1185">Reference proteome</keyword>
<dbReference type="AlphaFoldDB" id="A0A506XMX0"/>
<comment type="caution">
    <text evidence="4">The sequence shown here is derived from an EMBL/GenBank/DDBJ whole genome shotgun (WGS) entry which is preliminary data.</text>
</comment>